<name>A0ABS2GJ97_9FIRM</name>
<comment type="similarity">
    <text evidence="3">Belongs to the peptidase U32 family.</text>
</comment>
<dbReference type="Pfam" id="PF01136">
    <property type="entry name" value="Peptidase_U32"/>
    <property type="match status" value="1"/>
</dbReference>
<dbReference type="PANTHER" id="PTHR30217:SF6">
    <property type="entry name" value="TRNA HYDROXYLATION PROTEIN P"/>
    <property type="match status" value="1"/>
</dbReference>
<keyword evidence="1" id="KW-0645">Protease</keyword>
<dbReference type="PROSITE" id="PS01276">
    <property type="entry name" value="PEPTIDASE_U32"/>
    <property type="match status" value="1"/>
</dbReference>
<gene>
    <name evidence="5" type="ORF">H9X81_00590</name>
</gene>
<sequence>MSNRIKPEVLAPAGDFERLQAAVKYGADAVYLGATSFGMRANAGNFNEEELRAGVKFAHEHGVRVYLTCNILPTNEEADQLEEFLLRAADAGVDALIVADVGILMMARRLVPQIDIHISTQTGVVNYLTANELYKLGAKRVVLARELPLETIREIRRRTPADLEIECFVHGAMCMSFSGRCLLSNYLTGRDANRGECAQPCRWSYYLMEEKRPGQYFPIFEDEHGSYILNAKDMSMIDHIDDLVDAGITSLKIEGRAKSAYYVSVVTNAYRQAVDQYVADPENYHLAGWLAEEVYKVSHREYCTGFYYGRPDQCYLSGGYVRECDIVAVVDHCADGWLYGTQRNRFAVGDEVEILEPGQPPYKLTVAEIRNGEGESVPAAPHAMMAFSMPCPEGSFTQGTIIRKKKTD</sequence>
<evidence type="ECO:0000256" key="3">
    <source>
        <dbReference type="ARBA" id="ARBA00038374"/>
    </source>
</evidence>
<proteinExistence type="inferred from homology"/>
<dbReference type="Proteomes" id="UP000724149">
    <property type="component" value="Unassembled WGS sequence"/>
</dbReference>
<evidence type="ECO:0000259" key="4">
    <source>
        <dbReference type="Pfam" id="PF16325"/>
    </source>
</evidence>
<dbReference type="EMBL" id="JACSNR010000001">
    <property type="protein sequence ID" value="MBM6922191.1"/>
    <property type="molecule type" value="Genomic_DNA"/>
</dbReference>
<evidence type="ECO:0000256" key="2">
    <source>
        <dbReference type="ARBA" id="ARBA00022801"/>
    </source>
</evidence>
<evidence type="ECO:0000313" key="5">
    <source>
        <dbReference type="EMBL" id="MBM6922191.1"/>
    </source>
</evidence>
<evidence type="ECO:0000256" key="1">
    <source>
        <dbReference type="ARBA" id="ARBA00022670"/>
    </source>
</evidence>
<protein>
    <submittedName>
        <fullName evidence="5">U32 family peptidase</fullName>
    </submittedName>
</protein>
<keyword evidence="6" id="KW-1185">Reference proteome</keyword>
<dbReference type="InterPro" id="IPR032525">
    <property type="entry name" value="Peptidase_U32_C"/>
</dbReference>
<dbReference type="InterPro" id="IPR001539">
    <property type="entry name" value="Peptidase_U32"/>
</dbReference>
<keyword evidence="2" id="KW-0378">Hydrolase</keyword>
<dbReference type="PANTHER" id="PTHR30217">
    <property type="entry name" value="PEPTIDASE U32 FAMILY"/>
    <property type="match status" value="1"/>
</dbReference>
<dbReference type="RefSeq" id="WP_204719214.1">
    <property type="nucleotide sequence ID" value="NZ_JACSNR010000001.1"/>
</dbReference>
<organism evidence="5 6">
    <name type="scientific">Hydrogenoanaerobacterium saccharovorans</name>
    <dbReference type="NCBI Taxonomy" id="474960"/>
    <lineage>
        <taxon>Bacteria</taxon>
        <taxon>Bacillati</taxon>
        <taxon>Bacillota</taxon>
        <taxon>Clostridia</taxon>
        <taxon>Eubacteriales</taxon>
        <taxon>Oscillospiraceae</taxon>
        <taxon>Hydrogenoanaerobacterium</taxon>
    </lineage>
</organism>
<feature type="domain" description="Peptidase family U32 C-terminal" evidence="4">
    <location>
        <begin position="322"/>
        <end position="403"/>
    </location>
</feature>
<dbReference type="Gene3D" id="2.40.30.10">
    <property type="entry name" value="Translation factors"/>
    <property type="match status" value="1"/>
</dbReference>
<reference evidence="5 6" key="1">
    <citation type="journal article" date="2021" name="Sci. Rep.">
        <title>The distribution of antibiotic resistance genes in chicken gut microbiota commensals.</title>
        <authorList>
            <person name="Juricova H."/>
            <person name="Matiasovicova J."/>
            <person name="Kubasova T."/>
            <person name="Cejkova D."/>
            <person name="Rychlik I."/>
        </authorList>
    </citation>
    <scope>NUCLEOTIDE SEQUENCE [LARGE SCALE GENOMIC DNA]</scope>
    <source>
        <strain evidence="5 6">An564</strain>
    </source>
</reference>
<evidence type="ECO:0000313" key="6">
    <source>
        <dbReference type="Proteomes" id="UP000724149"/>
    </source>
</evidence>
<accession>A0ABS2GJ97</accession>
<dbReference type="Pfam" id="PF16325">
    <property type="entry name" value="Peptidase_U32_C"/>
    <property type="match status" value="1"/>
</dbReference>
<comment type="caution">
    <text evidence="5">The sequence shown here is derived from an EMBL/GenBank/DDBJ whole genome shotgun (WGS) entry which is preliminary data.</text>
</comment>
<dbReference type="SUPFAM" id="SSF51395">
    <property type="entry name" value="FMN-linked oxidoreductases"/>
    <property type="match status" value="1"/>
</dbReference>
<dbReference type="InterPro" id="IPR051454">
    <property type="entry name" value="RNA/ubiquinone_mod_enzymes"/>
</dbReference>